<dbReference type="InterPro" id="IPR022536">
    <property type="entry name" value="EspC"/>
</dbReference>
<accession>E5XRG2</accession>
<name>E5XRG2_SEGRC</name>
<organism evidence="1 2">
    <name type="scientific">Segniliparus rugosus (strain ATCC BAA-974 / DSM 45345 / CCUG 50838 / CIP 108380 / JCM 13579 / CDC 945)</name>
    <dbReference type="NCBI Taxonomy" id="679197"/>
    <lineage>
        <taxon>Bacteria</taxon>
        <taxon>Bacillati</taxon>
        <taxon>Actinomycetota</taxon>
        <taxon>Actinomycetes</taxon>
        <taxon>Mycobacteriales</taxon>
        <taxon>Segniliparaceae</taxon>
        <taxon>Segniliparus</taxon>
    </lineage>
</organism>
<dbReference type="STRING" id="679197.HMPREF9336_02084"/>
<protein>
    <recommendedName>
        <fullName evidence="3">Excreted virulence factor EspC, type VII ESX diderm</fullName>
    </recommendedName>
</protein>
<reference evidence="1 2" key="1">
    <citation type="journal article" date="2011" name="Stand. Genomic Sci.">
        <title>High quality draft genome sequence of Segniliparus rugosus CDC 945(T)= (ATCC BAA-974(T)).</title>
        <authorList>
            <person name="Earl A.M."/>
            <person name="Desjardins C.A."/>
            <person name="Fitzgerald M.G."/>
            <person name="Arachchi H.M."/>
            <person name="Zeng Q."/>
            <person name="Mehta T."/>
            <person name="Griggs A."/>
            <person name="Birren B.W."/>
            <person name="Toney N.C."/>
            <person name="Carr J."/>
            <person name="Posey J."/>
            <person name="Butler W.R."/>
        </authorList>
    </citation>
    <scope>NUCLEOTIDE SEQUENCE [LARGE SCALE GENOMIC DNA]</scope>
    <source>
        <strain evidence="2">ATCC BAA-974 / DSM 45345 / CCUG 50838 / CIP 108380 / JCM 13579 / CDC 945</strain>
    </source>
</reference>
<evidence type="ECO:0000313" key="1">
    <source>
        <dbReference type="EMBL" id="EFV13064.1"/>
    </source>
</evidence>
<dbReference type="HOGENOM" id="CLU_2156615_0_0_11"/>
<dbReference type="Pfam" id="PF10824">
    <property type="entry name" value="T7SS_ESX_EspC"/>
    <property type="match status" value="1"/>
</dbReference>
<dbReference type="AlphaFoldDB" id="E5XRG2"/>
<evidence type="ECO:0000313" key="2">
    <source>
        <dbReference type="Proteomes" id="UP000004816"/>
    </source>
</evidence>
<evidence type="ECO:0008006" key="3">
    <source>
        <dbReference type="Google" id="ProtNLM"/>
    </source>
</evidence>
<comment type="caution">
    <text evidence="1">The sequence shown here is derived from an EMBL/GenBank/DDBJ whole genome shotgun (WGS) entry which is preliminary data.</text>
</comment>
<dbReference type="EMBL" id="ACZI02000002">
    <property type="protein sequence ID" value="EFV13064.1"/>
    <property type="molecule type" value="Genomic_DNA"/>
</dbReference>
<keyword evidence="2" id="KW-1185">Reference proteome</keyword>
<gene>
    <name evidence="1" type="ORF">HMPREF9336_02084</name>
</gene>
<proteinExistence type="predicted"/>
<dbReference type="OrthoDB" id="9874176at2"/>
<dbReference type="Proteomes" id="UP000004816">
    <property type="component" value="Unassembled WGS sequence"/>
</dbReference>
<dbReference type="RefSeq" id="WP_007470125.1">
    <property type="nucleotide sequence ID" value="NZ_KI391953.1"/>
</dbReference>
<dbReference type="GO" id="GO:0009306">
    <property type="term" value="P:protein secretion"/>
    <property type="evidence" value="ECO:0007669"/>
    <property type="project" value="InterPro"/>
</dbReference>
<sequence>MGDDSKLAVNLEQLRASSASLHADTHEAMSALEQISSGPIASGFASLGELFAEVGAAGQEMATAWSAADGALKDRLVGTAERLGASADLYHAADTGNADALALDIETKQAS</sequence>